<name>A0ABY2XJ67_9GAMM</name>
<evidence type="ECO:0000313" key="1">
    <source>
        <dbReference type="EMBL" id="TMW11074.1"/>
    </source>
</evidence>
<reference evidence="1 2" key="1">
    <citation type="submission" date="2019-05" db="EMBL/GenBank/DDBJ databases">
        <title>Genome of Alcanivorax gelatiniphagus, an oil degrading marine bacteria.</title>
        <authorList>
            <person name="Kwon K.K."/>
        </authorList>
    </citation>
    <scope>NUCLEOTIDE SEQUENCE [LARGE SCALE GENOMIC DNA]</scope>
    <source>
        <strain evidence="1 2">MEBiC 08158</strain>
    </source>
</reference>
<dbReference type="Proteomes" id="UP000739180">
    <property type="component" value="Unassembled WGS sequence"/>
</dbReference>
<dbReference type="EMBL" id="VCQT01000045">
    <property type="protein sequence ID" value="TMW11074.1"/>
    <property type="molecule type" value="Genomic_DNA"/>
</dbReference>
<protein>
    <submittedName>
        <fullName evidence="1">Uncharacterized protein</fullName>
    </submittedName>
</protein>
<keyword evidence="2" id="KW-1185">Reference proteome</keyword>
<proteinExistence type="predicted"/>
<gene>
    <name evidence="1" type="ORF">FGS76_17395</name>
</gene>
<comment type="caution">
    <text evidence="1">The sequence shown here is derived from an EMBL/GenBank/DDBJ whole genome shotgun (WGS) entry which is preliminary data.</text>
</comment>
<organism evidence="1 2">
    <name type="scientific">Alloalcanivorax gelatiniphagus</name>
    <dbReference type="NCBI Taxonomy" id="1194167"/>
    <lineage>
        <taxon>Bacteria</taxon>
        <taxon>Pseudomonadati</taxon>
        <taxon>Pseudomonadota</taxon>
        <taxon>Gammaproteobacteria</taxon>
        <taxon>Oceanospirillales</taxon>
        <taxon>Alcanivoracaceae</taxon>
        <taxon>Alloalcanivorax</taxon>
    </lineage>
</organism>
<dbReference type="RefSeq" id="WP_138773910.1">
    <property type="nucleotide sequence ID" value="NZ_JBHSSX010000039.1"/>
</dbReference>
<evidence type="ECO:0000313" key="2">
    <source>
        <dbReference type="Proteomes" id="UP000739180"/>
    </source>
</evidence>
<accession>A0ABY2XJ67</accession>
<sequence>MSRFLLRPRSGINEIRLGDRPEAVRRAVGQEPEHWPARQQFGIDFPARDLFFDGALVVHYDEHRRAEWIAAGDGLPLRHEGLDLFQAAADTVLVHLMQFGTLEEDDQEPGRAYVFPSLQLSLWRPDDPRVLQEELAASGNEKERRALRQALARATFFQQIAVFSQGYWAPPLDHRPSSA</sequence>